<reference evidence="1 3" key="1">
    <citation type="journal article" date="2011" name="Nature">
        <title>The Medicago genome provides insight into the evolution of rhizobial symbioses.</title>
        <authorList>
            <person name="Young N.D."/>
            <person name="Debelle F."/>
            <person name="Oldroyd G.E."/>
            <person name="Geurts R."/>
            <person name="Cannon S.B."/>
            <person name="Udvardi M.K."/>
            <person name="Benedito V.A."/>
            <person name="Mayer K.F."/>
            <person name="Gouzy J."/>
            <person name="Schoof H."/>
            <person name="Van de Peer Y."/>
            <person name="Proost S."/>
            <person name="Cook D.R."/>
            <person name="Meyers B.C."/>
            <person name="Spannagl M."/>
            <person name="Cheung F."/>
            <person name="De Mita S."/>
            <person name="Krishnakumar V."/>
            <person name="Gundlach H."/>
            <person name="Zhou S."/>
            <person name="Mudge J."/>
            <person name="Bharti A.K."/>
            <person name="Murray J.D."/>
            <person name="Naoumkina M.A."/>
            <person name="Rosen B."/>
            <person name="Silverstein K.A."/>
            <person name="Tang H."/>
            <person name="Rombauts S."/>
            <person name="Zhao P.X."/>
            <person name="Zhou P."/>
            <person name="Barbe V."/>
            <person name="Bardou P."/>
            <person name="Bechner M."/>
            <person name="Bellec A."/>
            <person name="Berger A."/>
            <person name="Berges H."/>
            <person name="Bidwell S."/>
            <person name="Bisseling T."/>
            <person name="Choisne N."/>
            <person name="Couloux A."/>
            <person name="Denny R."/>
            <person name="Deshpande S."/>
            <person name="Dai X."/>
            <person name="Doyle J.J."/>
            <person name="Dudez A.M."/>
            <person name="Farmer A.D."/>
            <person name="Fouteau S."/>
            <person name="Franken C."/>
            <person name="Gibelin C."/>
            <person name="Gish J."/>
            <person name="Goldstein S."/>
            <person name="Gonzalez A.J."/>
            <person name="Green P.J."/>
            <person name="Hallab A."/>
            <person name="Hartog M."/>
            <person name="Hua A."/>
            <person name="Humphray S.J."/>
            <person name="Jeong D.H."/>
            <person name="Jing Y."/>
            <person name="Jocker A."/>
            <person name="Kenton S.M."/>
            <person name="Kim D.J."/>
            <person name="Klee K."/>
            <person name="Lai H."/>
            <person name="Lang C."/>
            <person name="Lin S."/>
            <person name="Macmil S.L."/>
            <person name="Magdelenat G."/>
            <person name="Matthews L."/>
            <person name="McCorrison J."/>
            <person name="Monaghan E.L."/>
            <person name="Mun J.H."/>
            <person name="Najar F.Z."/>
            <person name="Nicholson C."/>
            <person name="Noirot C."/>
            <person name="O'Bleness M."/>
            <person name="Paule C.R."/>
            <person name="Poulain J."/>
            <person name="Prion F."/>
            <person name="Qin B."/>
            <person name="Qu C."/>
            <person name="Retzel E.F."/>
            <person name="Riddle C."/>
            <person name="Sallet E."/>
            <person name="Samain S."/>
            <person name="Samson N."/>
            <person name="Sanders I."/>
            <person name="Saurat O."/>
            <person name="Scarpelli C."/>
            <person name="Schiex T."/>
            <person name="Segurens B."/>
            <person name="Severin A.J."/>
            <person name="Sherrier D.J."/>
            <person name="Shi R."/>
            <person name="Sims S."/>
            <person name="Singer S.R."/>
            <person name="Sinharoy S."/>
            <person name="Sterck L."/>
            <person name="Viollet A."/>
            <person name="Wang B.B."/>
            <person name="Wang K."/>
            <person name="Wang M."/>
            <person name="Wang X."/>
            <person name="Warfsmann J."/>
            <person name="Weissenbach J."/>
            <person name="White D.D."/>
            <person name="White J.D."/>
            <person name="Wiley G.B."/>
            <person name="Wincker P."/>
            <person name="Xing Y."/>
            <person name="Yang L."/>
            <person name="Yao Z."/>
            <person name="Ying F."/>
            <person name="Zhai J."/>
            <person name="Zhou L."/>
            <person name="Zuber A."/>
            <person name="Denarie J."/>
            <person name="Dixon R.A."/>
            <person name="May G.D."/>
            <person name="Schwartz D.C."/>
            <person name="Rogers J."/>
            <person name="Quetier F."/>
            <person name="Town C.D."/>
            <person name="Roe B.A."/>
        </authorList>
    </citation>
    <scope>NUCLEOTIDE SEQUENCE [LARGE SCALE GENOMIC DNA]</scope>
    <source>
        <strain evidence="1">A17</strain>
        <strain evidence="2 3">cv. Jemalong A17</strain>
    </source>
</reference>
<dbReference type="PaxDb" id="3880-AES60557"/>
<organism evidence="1 3">
    <name type="scientific">Medicago truncatula</name>
    <name type="common">Barrel medic</name>
    <name type="synonym">Medicago tribuloides</name>
    <dbReference type="NCBI Taxonomy" id="3880"/>
    <lineage>
        <taxon>Eukaryota</taxon>
        <taxon>Viridiplantae</taxon>
        <taxon>Streptophyta</taxon>
        <taxon>Embryophyta</taxon>
        <taxon>Tracheophyta</taxon>
        <taxon>Spermatophyta</taxon>
        <taxon>Magnoliopsida</taxon>
        <taxon>eudicotyledons</taxon>
        <taxon>Gunneridae</taxon>
        <taxon>Pentapetalae</taxon>
        <taxon>rosids</taxon>
        <taxon>fabids</taxon>
        <taxon>Fabales</taxon>
        <taxon>Fabaceae</taxon>
        <taxon>Papilionoideae</taxon>
        <taxon>50 kb inversion clade</taxon>
        <taxon>NPAAA clade</taxon>
        <taxon>Hologalegina</taxon>
        <taxon>IRL clade</taxon>
        <taxon>Trifolieae</taxon>
        <taxon>Medicago</taxon>
    </lineage>
</organism>
<reference evidence="1 3" key="2">
    <citation type="journal article" date="2014" name="BMC Genomics">
        <title>An improved genome release (version Mt4.0) for the model legume Medicago truncatula.</title>
        <authorList>
            <person name="Tang H."/>
            <person name="Krishnakumar V."/>
            <person name="Bidwell S."/>
            <person name="Rosen B."/>
            <person name="Chan A."/>
            <person name="Zhou S."/>
            <person name="Gentzbittel L."/>
            <person name="Childs K.L."/>
            <person name="Yandell M."/>
            <person name="Gundlach H."/>
            <person name="Mayer K.F."/>
            <person name="Schwartz D.C."/>
            <person name="Town C.D."/>
        </authorList>
    </citation>
    <scope>GENOME REANNOTATION</scope>
    <source>
        <strain evidence="2 3">cv. Jemalong A17</strain>
    </source>
</reference>
<keyword evidence="3" id="KW-1185">Reference proteome</keyword>
<sequence length="125" mass="14155">MVEDDVQIGIGVSRKVSTIEKEFEVFLGVMVPDVGLLEMNLDGNFLRSKEYWSLVDDGVARLGSGGPLTAAEQKTPYEMMLKYLKVKNYLLHAIDRKIIETILEKNTLKKIWASMRGKDKGYKSI</sequence>
<dbReference type="HOGENOM" id="CLU_1995986_0_0_1"/>
<dbReference type="EMBL" id="CM001217">
    <property type="protein sequence ID" value="AES60557.1"/>
    <property type="molecule type" value="Genomic_DNA"/>
</dbReference>
<dbReference type="AlphaFoldDB" id="G7I801"/>
<proteinExistence type="predicted"/>
<evidence type="ECO:0008006" key="4">
    <source>
        <dbReference type="Google" id="ProtNLM"/>
    </source>
</evidence>
<dbReference type="EnsemblPlants" id="AES60557">
    <property type="protein sequence ID" value="AES60557"/>
    <property type="gene ID" value="MTR_1g056260"/>
</dbReference>
<evidence type="ECO:0000313" key="3">
    <source>
        <dbReference type="Proteomes" id="UP000002051"/>
    </source>
</evidence>
<reference evidence="2" key="3">
    <citation type="submission" date="2015-04" db="UniProtKB">
        <authorList>
            <consortium name="EnsemblPlants"/>
        </authorList>
    </citation>
    <scope>IDENTIFICATION</scope>
    <source>
        <strain evidence="2">cv. Jemalong A17</strain>
    </source>
</reference>
<evidence type="ECO:0000313" key="2">
    <source>
        <dbReference type="EnsemblPlants" id="AES60557"/>
    </source>
</evidence>
<protein>
    <recommendedName>
        <fullName evidence="4">Retrovirus-related Pol polyprotein from transposon TNT 1-94</fullName>
    </recommendedName>
</protein>
<gene>
    <name evidence="1" type="ordered locus">MTR_1g056260</name>
</gene>
<name>G7I801_MEDTR</name>
<accession>G7I801</accession>
<evidence type="ECO:0000313" key="1">
    <source>
        <dbReference type="EMBL" id="AES60557.1"/>
    </source>
</evidence>
<dbReference type="eggNOG" id="KOG0017">
    <property type="taxonomic scope" value="Eukaryota"/>
</dbReference>
<dbReference type="Proteomes" id="UP000002051">
    <property type="component" value="Unassembled WGS sequence"/>
</dbReference>